<proteinExistence type="predicted"/>
<dbReference type="AlphaFoldDB" id="A0A3A1VI37"/>
<dbReference type="EMBL" id="QXQA01000001">
    <property type="protein sequence ID" value="RIX60599.1"/>
    <property type="molecule type" value="Genomic_DNA"/>
</dbReference>
<keyword evidence="3" id="KW-1185">Reference proteome</keyword>
<organism evidence="2 3">
    <name type="scientific">Paenibacillus nanensis</name>
    <dbReference type="NCBI Taxonomy" id="393251"/>
    <lineage>
        <taxon>Bacteria</taxon>
        <taxon>Bacillati</taxon>
        <taxon>Bacillota</taxon>
        <taxon>Bacilli</taxon>
        <taxon>Bacillales</taxon>
        <taxon>Paenibacillaceae</taxon>
        <taxon>Paenibacillus</taxon>
    </lineage>
</organism>
<sequence length="235" mass="25691">MLVKAFRADLLKAKGKGLWLLVCLAPVGLIAMQALNFGLRYDYLTSIFAGKLWIGLLDNLSMFVPIALVMGITIVCSLLANIEHHTSSWKQLLALPIPRSAVFGAKFAVAAVMLGLSCVLLTLGTVLLGLALRFGIEMPMADILALSFFPYLASWPFLALFLWLCMTFRNQAVPMTLGVVAAILTLFGISEWVPVSWPMLAFTGPKREWFIGAGLLVGAIILLIGMLHFSRKDVH</sequence>
<reference evidence="2 3" key="1">
    <citation type="submission" date="2018-09" db="EMBL/GenBank/DDBJ databases">
        <title>Paenibacillus aracenensis nov. sp. isolated from a cave in southern Spain.</title>
        <authorList>
            <person name="Jurado V."/>
            <person name="Gutierrez-Patricio S."/>
            <person name="Gonzalez-Pimentel J.L."/>
            <person name="Miller A.Z."/>
            <person name="Laiz L."/>
            <person name="Saiz-Jimenez C."/>
        </authorList>
    </citation>
    <scope>NUCLEOTIDE SEQUENCE [LARGE SCALE GENOMIC DNA]</scope>
    <source>
        <strain evidence="2 3">DSM 22867</strain>
    </source>
</reference>
<feature type="transmembrane region" description="Helical" evidence="1">
    <location>
        <begin position="59"/>
        <end position="82"/>
    </location>
</feature>
<gene>
    <name evidence="2" type="ORF">D3P08_00880</name>
</gene>
<evidence type="ECO:0000256" key="1">
    <source>
        <dbReference type="SAM" id="Phobius"/>
    </source>
</evidence>
<feature type="transmembrane region" description="Helical" evidence="1">
    <location>
        <begin position="18"/>
        <end position="39"/>
    </location>
</feature>
<dbReference type="CDD" id="cd21809">
    <property type="entry name" value="ABC-2_lan_permease-like"/>
    <property type="match status" value="1"/>
</dbReference>
<dbReference type="OrthoDB" id="3190532at2"/>
<accession>A0A3A1VI37</accession>
<feature type="transmembrane region" description="Helical" evidence="1">
    <location>
        <begin position="103"/>
        <end position="131"/>
    </location>
</feature>
<dbReference type="Pfam" id="PF12730">
    <property type="entry name" value="ABC2_membrane_4"/>
    <property type="match status" value="1"/>
</dbReference>
<protein>
    <submittedName>
        <fullName evidence="2">Permease</fullName>
    </submittedName>
</protein>
<comment type="caution">
    <text evidence="2">The sequence shown here is derived from an EMBL/GenBank/DDBJ whole genome shotgun (WGS) entry which is preliminary data.</text>
</comment>
<keyword evidence="1" id="KW-0812">Transmembrane</keyword>
<keyword evidence="1" id="KW-1133">Transmembrane helix</keyword>
<evidence type="ECO:0000313" key="3">
    <source>
        <dbReference type="Proteomes" id="UP000266482"/>
    </source>
</evidence>
<name>A0A3A1VI37_9BACL</name>
<dbReference type="Proteomes" id="UP000266482">
    <property type="component" value="Unassembled WGS sequence"/>
</dbReference>
<evidence type="ECO:0000313" key="2">
    <source>
        <dbReference type="EMBL" id="RIX60599.1"/>
    </source>
</evidence>
<dbReference type="RefSeq" id="WP_119597974.1">
    <property type="nucleotide sequence ID" value="NZ_QXQA01000001.1"/>
</dbReference>
<feature type="transmembrane region" description="Helical" evidence="1">
    <location>
        <begin position="172"/>
        <end position="189"/>
    </location>
</feature>
<feature type="transmembrane region" description="Helical" evidence="1">
    <location>
        <begin position="143"/>
        <end position="165"/>
    </location>
</feature>
<feature type="transmembrane region" description="Helical" evidence="1">
    <location>
        <begin position="209"/>
        <end position="229"/>
    </location>
</feature>
<keyword evidence="1" id="KW-0472">Membrane</keyword>